<feature type="domain" description="Adenylosuccinate lyase C-terminal" evidence="2">
    <location>
        <begin position="379"/>
        <end position="458"/>
    </location>
</feature>
<keyword evidence="4" id="KW-1185">Reference proteome</keyword>
<dbReference type="GO" id="GO:0003824">
    <property type="term" value="F:catalytic activity"/>
    <property type="evidence" value="ECO:0007669"/>
    <property type="project" value="InterPro"/>
</dbReference>
<proteinExistence type="inferred from homology"/>
<dbReference type="Gene3D" id="1.10.40.30">
    <property type="entry name" value="Fumarase/aspartase (C-terminal domain)"/>
    <property type="match status" value="1"/>
</dbReference>
<dbReference type="InterPro" id="IPR019468">
    <property type="entry name" value="AdenyloSucc_lyase_C"/>
</dbReference>
<dbReference type="InterPro" id="IPR008948">
    <property type="entry name" value="L-Aspartase-like"/>
</dbReference>
<dbReference type="Proteomes" id="UP000799429">
    <property type="component" value="Unassembled WGS sequence"/>
</dbReference>
<dbReference type="CDD" id="cd01597">
    <property type="entry name" value="pCLME"/>
    <property type="match status" value="1"/>
</dbReference>
<comment type="similarity">
    <text evidence="1">Belongs to the class-II fumarase/aspartase family.</text>
</comment>
<dbReference type="SUPFAM" id="SSF48557">
    <property type="entry name" value="L-aspartase-like"/>
    <property type="match status" value="1"/>
</dbReference>
<dbReference type="PANTHER" id="PTHR43172">
    <property type="entry name" value="ADENYLOSUCCINATE LYASE"/>
    <property type="match status" value="1"/>
</dbReference>
<dbReference type="OrthoDB" id="406045at2759"/>
<dbReference type="EMBL" id="MU006118">
    <property type="protein sequence ID" value="KAF2834510.1"/>
    <property type="molecule type" value="Genomic_DNA"/>
</dbReference>
<evidence type="ECO:0000313" key="3">
    <source>
        <dbReference type="EMBL" id="KAF2834510.1"/>
    </source>
</evidence>
<feature type="non-terminal residue" evidence="3">
    <location>
        <position position="1"/>
    </location>
</feature>
<sequence length="459" mass="50893">TASRGFGGHFSSTGLIWGETTRVNYYLKFEMALAKVQAKLGIIPQQAADEIAKFCAPNGGGIFGNRFGSIPYATLKESTELTGFSVVGVVQHIVKEVNSVKPRAALGEWAHWGASTQDVTDTATVLQLRDTLEIIQFELDNIMANLQELCKRYKTTPLPARSNLQQAVPISFGFKLARILATFQRHQDRLDDLCPRLLVLEFSGAAGTLATLLLTPEDPELGMDCQRLLAEELGLSVPDIAWHTERDSIAEFGSLCAQLTSTCSKFALDVKSMMQTEVGEVSEPYVSQRGSSTTMPHMMNPISCTHITAMASTVRHLSANLFDAMIADHERDSSSREIEGIVLPQISTLTCDILKMTKGLIEGLEVDEDRMKANLAITRGRIVSEAVMMKLGKIIGRQYAHEVIYEVCRKATLENRPLIELLCEHEEVSKEMKREELEKLCDPLRYLGYSAFMVDKVLK</sequence>
<feature type="non-terminal residue" evidence="3">
    <location>
        <position position="459"/>
    </location>
</feature>
<dbReference type="Gene3D" id="1.20.200.10">
    <property type="entry name" value="Fumarase/aspartase (Central domain)"/>
    <property type="match status" value="1"/>
</dbReference>
<dbReference type="Pfam" id="PF00206">
    <property type="entry name" value="Lyase_1"/>
    <property type="match status" value="1"/>
</dbReference>
<dbReference type="Gene3D" id="1.10.275.10">
    <property type="entry name" value="Fumarase/aspartase (N-terminal domain)"/>
    <property type="match status" value="1"/>
</dbReference>
<dbReference type="Pfam" id="PF10397">
    <property type="entry name" value="ADSL_C"/>
    <property type="match status" value="1"/>
</dbReference>
<evidence type="ECO:0000313" key="4">
    <source>
        <dbReference type="Proteomes" id="UP000799429"/>
    </source>
</evidence>
<dbReference type="SMART" id="SM00998">
    <property type="entry name" value="ADSL_C"/>
    <property type="match status" value="1"/>
</dbReference>
<evidence type="ECO:0000259" key="2">
    <source>
        <dbReference type="SMART" id="SM00998"/>
    </source>
</evidence>
<comment type="caution">
    <text evidence="3">The sequence shown here is derived from an EMBL/GenBank/DDBJ whole genome shotgun (WGS) entry which is preliminary data.</text>
</comment>
<dbReference type="InterPro" id="IPR022761">
    <property type="entry name" value="Fumarate_lyase_N"/>
</dbReference>
<dbReference type="AlphaFoldDB" id="A0A9P4VLU3"/>
<dbReference type="PRINTS" id="PR00149">
    <property type="entry name" value="FUMRATELYASE"/>
</dbReference>
<organism evidence="3 4">
    <name type="scientific">Patellaria atrata CBS 101060</name>
    <dbReference type="NCBI Taxonomy" id="1346257"/>
    <lineage>
        <taxon>Eukaryota</taxon>
        <taxon>Fungi</taxon>
        <taxon>Dikarya</taxon>
        <taxon>Ascomycota</taxon>
        <taxon>Pezizomycotina</taxon>
        <taxon>Dothideomycetes</taxon>
        <taxon>Dothideomycetes incertae sedis</taxon>
        <taxon>Patellariales</taxon>
        <taxon>Patellariaceae</taxon>
        <taxon>Patellaria</taxon>
    </lineage>
</organism>
<protein>
    <submittedName>
        <fullName evidence="3">L-Aspartase-like protein</fullName>
    </submittedName>
</protein>
<reference evidence="3" key="1">
    <citation type="journal article" date="2020" name="Stud. Mycol.">
        <title>101 Dothideomycetes genomes: a test case for predicting lifestyles and emergence of pathogens.</title>
        <authorList>
            <person name="Haridas S."/>
            <person name="Albert R."/>
            <person name="Binder M."/>
            <person name="Bloem J."/>
            <person name="Labutti K."/>
            <person name="Salamov A."/>
            <person name="Andreopoulos B."/>
            <person name="Baker S."/>
            <person name="Barry K."/>
            <person name="Bills G."/>
            <person name="Bluhm B."/>
            <person name="Cannon C."/>
            <person name="Castanera R."/>
            <person name="Culley D."/>
            <person name="Daum C."/>
            <person name="Ezra D."/>
            <person name="Gonzalez J."/>
            <person name="Henrissat B."/>
            <person name="Kuo A."/>
            <person name="Liang C."/>
            <person name="Lipzen A."/>
            <person name="Lutzoni F."/>
            <person name="Magnuson J."/>
            <person name="Mondo S."/>
            <person name="Nolan M."/>
            <person name="Ohm R."/>
            <person name="Pangilinan J."/>
            <person name="Park H.-J."/>
            <person name="Ramirez L."/>
            <person name="Alfaro M."/>
            <person name="Sun H."/>
            <person name="Tritt A."/>
            <person name="Yoshinaga Y."/>
            <person name="Zwiers L.-H."/>
            <person name="Turgeon B."/>
            <person name="Goodwin S."/>
            <person name="Spatafora J."/>
            <person name="Crous P."/>
            <person name="Grigoriev I."/>
        </authorList>
    </citation>
    <scope>NUCLEOTIDE SEQUENCE</scope>
    <source>
        <strain evidence="3">CBS 101060</strain>
    </source>
</reference>
<accession>A0A9P4VLU3</accession>
<dbReference type="InterPro" id="IPR000362">
    <property type="entry name" value="Fumarate_lyase_fam"/>
</dbReference>
<name>A0A9P4VLU3_9PEZI</name>
<gene>
    <name evidence="3" type="ORF">M501DRAFT_901685</name>
</gene>
<dbReference type="PANTHER" id="PTHR43172:SF2">
    <property type="entry name" value="ADENYLOSUCCINATE LYASE C-TERMINAL DOMAIN-CONTAINING PROTEIN"/>
    <property type="match status" value="1"/>
</dbReference>
<dbReference type="InterPro" id="IPR024083">
    <property type="entry name" value="Fumarase/histidase_N"/>
</dbReference>
<evidence type="ECO:0000256" key="1">
    <source>
        <dbReference type="ARBA" id="ARBA00034772"/>
    </source>
</evidence>